<protein>
    <submittedName>
        <fullName evidence="1">Uncharacterized protein</fullName>
    </submittedName>
</protein>
<evidence type="ECO:0000313" key="1">
    <source>
        <dbReference type="EMBL" id="CAI9574903.1"/>
    </source>
</evidence>
<dbReference type="EMBL" id="CATNWA010014699">
    <property type="protein sequence ID" value="CAI9574903.1"/>
    <property type="molecule type" value="Genomic_DNA"/>
</dbReference>
<organism evidence="1 2">
    <name type="scientific">Staurois parvus</name>
    <dbReference type="NCBI Taxonomy" id="386267"/>
    <lineage>
        <taxon>Eukaryota</taxon>
        <taxon>Metazoa</taxon>
        <taxon>Chordata</taxon>
        <taxon>Craniata</taxon>
        <taxon>Vertebrata</taxon>
        <taxon>Euteleostomi</taxon>
        <taxon>Amphibia</taxon>
        <taxon>Batrachia</taxon>
        <taxon>Anura</taxon>
        <taxon>Neobatrachia</taxon>
        <taxon>Ranoidea</taxon>
        <taxon>Ranidae</taxon>
        <taxon>Staurois</taxon>
    </lineage>
</organism>
<dbReference type="Proteomes" id="UP001162483">
    <property type="component" value="Unassembled WGS sequence"/>
</dbReference>
<comment type="caution">
    <text evidence="1">The sequence shown here is derived from an EMBL/GenBank/DDBJ whole genome shotgun (WGS) entry which is preliminary data.</text>
</comment>
<keyword evidence="2" id="KW-1185">Reference proteome</keyword>
<gene>
    <name evidence="1" type="ORF">SPARVUS_LOCUS8063463</name>
</gene>
<name>A0ABN9DRJ0_9NEOB</name>
<reference evidence="1" key="1">
    <citation type="submission" date="2023-05" db="EMBL/GenBank/DDBJ databases">
        <authorList>
            <person name="Stuckert A."/>
        </authorList>
    </citation>
    <scope>NUCLEOTIDE SEQUENCE</scope>
</reference>
<proteinExistence type="predicted"/>
<sequence length="49" mass="5573">MGTGGWHWWVGTGGRTARHRWAQCWVALLGTNHQGTDHQCPDDRCRSLL</sequence>
<evidence type="ECO:0000313" key="2">
    <source>
        <dbReference type="Proteomes" id="UP001162483"/>
    </source>
</evidence>
<accession>A0ABN9DRJ0</accession>